<accession>A0A5C8PBQ1</accession>
<evidence type="ECO:0000313" key="3">
    <source>
        <dbReference type="Proteomes" id="UP000321638"/>
    </source>
</evidence>
<dbReference type="EMBL" id="VDUZ01000053">
    <property type="protein sequence ID" value="TXL70790.1"/>
    <property type="molecule type" value="Genomic_DNA"/>
</dbReference>
<evidence type="ECO:0000259" key="1">
    <source>
        <dbReference type="Pfam" id="PF01037"/>
    </source>
</evidence>
<protein>
    <submittedName>
        <fullName evidence="2">Lrp/AsnC family transcriptional regulator</fullName>
    </submittedName>
</protein>
<dbReference type="OrthoDB" id="9799041at2"/>
<dbReference type="InterPro" id="IPR019887">
    <property type="entry name" value="Tscrpt_reg_AsnC/Lrp_C"/>
</dbReference>
<dbReference type="Gene3D" id="3.30.70.920">
    <property type="match status" value="1"/>
</dbReference>
<dbReference type="Pfam" id="PF01037">
    <property type="entry name" value="AsnC_trans_reg"/>
    <property type="match status" value="1"/>
</dbReference>
<dbReference type="AlphaFoldDB" id="A0A5C8PBQ1"/>
<dbReference type="InterPro" id="IPR011008">
    <property type="entry name" value="Dimeric_a/b-barrel"/>
</dbReference>
<dbReference type="RefSeq" id="WP_147851236.1">
    <property type="nucleotide sequence ID" value="NZ_VDUZ01000053.1"/>
</dbReference>
<dbReference type="SUPFAM" id="SSF54909">
    <property type="entry name" value="Dimeric alpha+beta barrel"/>
    <property type="match status" value="1"/>
</dbReference>
<dbReference type="Proteomes" id="UP000321638">
    <property type="component" value="Unassembled WGS sequence"/>
</dbReference>
<comment type="caution">
    <text evidence="2">The sequence shown here is derived from an EMBL/GenBank/DDBJ whole genome shotgun (WGS) entry which is preliminary data.</text>
</comment>
<evidence type="ECO:0000313" key="2">
    <source>
        <dbReference type="EMBL" id="TXL70790.1"/>
    </source>
</evidence>
<name>A0A5C8PBQ1_9HYPH</name>
<organism evidence="2 3">
    <name type="scientific">Vineibacter terrae</name>
    <dbReference type="NCBI Taxonomy" id="2586908"/>
    <lineage>
        <taxon>Bacteria</taxon>
        <taxon>Pseudomonadati</taxon>
        <taxon>Pseudomonadota</taxon>
        <taxon>Alphaproteobacteria</taxon>
        <taxon>Hyphomicrobiales</taxon>
        <taxon>Vineibacter</taxon>
    </lineage>
</organism>
<feature type="domain" description="Transcription regulator AsnC/Lrp ligand binding" evidence="1">
    <location>
        <begin position="6"/>
        <end position="77"/>
    </location>
</feature>
<keyword evidence="3" id="KW-1185">Reference proteome</keyword>
<gene>
    <name evidence="2" type="ORF">FHP25_32825</name>
</gene>
<reference evidence="2 3" key="1">
    <citation type="submission" date="2019-06" db="EMBL/GenBank/DDBJ databases">
        <title>New taxonomy in bacterial strain CC-CFT640, isolated from vineyard.</title>
        <authorList>
            <person name="Lin S.-Y."/>
            <person name="Tsai C.-F."/>
            <person name="Young C.-C."/>
        </authorList>
    </citation>
    <scope>NUCLEOTIDE SEQUENCE [LARGE SCALE GENOMIC DNA]</scope>
    <source>
        <strain evidence="2 3">CC-CFT640</strain>
    </source>
</reference>
<sequence>MQTIFILVKCELGKAYEVADQAVQSVEQVSEVHSISGSYDLLMKCYLDDATDIGHFVTSRIQTLPGIKDTYTYITFKAFS</sequence>
<proteinExistence type="predicted"/>